<dbReference type="SUPFAM" id="SSF48403">
    <property type="entry name" value="Ankyrin repeat"/>
    <property type="match status" value="1"/>
</dbReference>
<dbReference type="Pfam" id="PF00023">
    <property type="entry name" value="Ank"/>
    <property type="match status" value="1"/>
</dbReference>
<dbReference type="AlphaFoldDB" id="A0A0F9XII2"/>
<evidence type="ECO:0000313" key="5">
    <source>
        <dbReference type="Proteomes" id="UP000034112"/>
    </source>
</evidence>
<dbReference type="PANTHER" id="PTHR24189:SF72">
    <property type="entry name" value="ANKYRIN REPEAT-CONTAINING DOMAIN-CONTAINING PROTEIN"/>
    <property type="match status" value="1"/>
</dbReference>
<evidence type="ECO:0000256" key="2">
    <source>
        <dbReference type="ARBA" id="ARBA00023043"/>
    </source>
</evidence>
<proteinExistence type="predicted"/>
<comment type="caution">
    <text evidence="4">The sequence shown here is derived from an EMBL/GenBank/DDBJ whole genome shotgun (WGS) entry which is preliminary data.</text>
</comment>
<dbReference type="InterPro" id="IPR050745">
    <property type="entry name" value="Multifunctional_regulatory"/>
</dbReference>
<organism evidence="4 5">
    <name type="scientific">Trichoderma harzianum</name>
    <name type="common">Hypocrea lixii</name>
    <dbReference type="NCBI Taxonomy" id="5544"/>
    <lineage>
        <taxon>Eukaryota</taxon>
        <taxon>Fungi</taxon>
        <taxon>Dikarya</taxon>
        <taxon>Ascomycota</taxon>
        <taxon>Pezizomycotina</taxon>
        <taxon>Sordariomycetes</taxon>
        <taxon>Hypocreomycetidae</taxon>
        <taxon>Hypocreales</taxon>
        <taxon>Hypocreaceae</taxon>
        <taxon>Trichoderma</taxon>
    </lineage>
</organism>
<dbReference type="Gene3D" id="1.25.40.20">
    <property type="entry name" value="Ankyrin repeat-containing domain"/>
    <property type="match status" value="2"/>
</dbReference>
<dbReference type="OrthoDB" id="426293at2759"/>
<accession>A0A0F9XII2</accession>
<dbReference type="PROSITE" id="PS50297">
    <property type="entry name" value="ANK_REP_REGION"/>
    <property type="match status" value="1"/>
</dbReference>
<feature type="repeat" description="ANK" evidence="3">
    <location>
        <begin position="59"/>
        <end position="92"/>
    </location>
</feature>
<dbReference type="InterPro" id="IPR002110">
    <property type="entry name" value="Ankyrin_rpt"/>
</dbReference>
<gene>
    <name evidence="4" type="ORF">THAR02_03602</name>
</gene>
<dbReference type="EMBL" id="JOKZ01000081">
    <property type="protein sequence ID" value="KKP04325.1"/>
    <property type="molecule type" value="Genomic_DNA"/>
</dbReference>
<reference evidence="5" key="1">
    <citation type="journal article" date="2015" name="Genome Announc.">
        <title>Draft whole-genome sequence of the biocontrol agent Trichoderma harzianum T6776.</title>
        <authorList>
            <person name="Baroncelli R."/>
            <person name="Piaggeschi G."/>
            <person name="Fiorini L."/>
            <person name="Bertolini E."/>
            <person name="Zapparata A."/>
            <person name="Pe M.E."/>
            <person name="Sarrocco S."/>
            <person name="Vannacci G."/>
        </authorList>
    </citation>
    <scope>NUCLEOTIDE SEQUENCE [LARGE SCALE GENOMIC DNA]</scope>
    <source>
        <strain evidence="5">T6776</strain>
    </source>
</reference>
<name>A0A0F9XII2_TRIHA</name>
<evidence type="ECO:0000256" key="3">
    <source>
        <dbReference type="PROSITE-ProRule" id="PRU00023"/>
    </source>
</evidence>
<feature type="repeat" description="ANK" evidence="3">
    <location>
        <begin position="25"/>
        <end position="58"/>
    </location>
</feature>
<dbReference type="Pfam" id="PF12796">
    <property type="entry name" value="Ank_2"/>
    <property type="match status" value="1"/>
</dbReference>
<evidence type="ECO:0000313" key="4">
    <source>
        <dbReference type="EMBL" id="KKP04325.1"/>
    </source>
</evidence>
<dbReference type="PANTHER" id="PTHR24189">
    <property type="entry name" value="MYOTROPHIN"/>
    <property type="match status" value="1"/>
</dbReference>
<protein>
    <submittedName>
        <fullName evidence="4">Uncharacterized protein</fullName>
    </submittedName>
</protein>
<dbReference type="Proteomes" id="UP000034112">
    <property type="component" value="Unassembled WGS sequence"/>
</dbReference>
<sequence>MEDPKTRARLLFTTDDNDPSFKDEYGRTPLLRAAEEGHEWTVKSLLAKNNADLNFKDGTGRTPLSWAAGRGHKRTVELLLTKDGIEPDTHDKHGWSPLSWAVIYGHKQIVELLLAKKGVEPDGMDKYGQTPLSWAVRNRHKQIVELLLATDGVDPDVEDEDGRTPLSWATDEGTVKLLNPKNKPIAAAIKQPFTFRRGSKQALQPGESTSKTVGEGFPDFESKLSSLTEHTQMELKVNWEVPHAMQLYRKGIQFSTILTISGSETDAQAAICKDYVLEHFPKTGEILLAYVQAAWDSGESLYNGDGEASGSLNLSIPKGLDIPFDIMVNLAAVDYPFEYENGIVLKGSATLLAATATWETHAGTAFQWHLVTGGKNGISLSDYTDKYQIYQGEGKSASFELETVRKATRTFLGWCGSYLIQLANVDPAAVEVTQLSGAGASLVLKSIRFNAAVSKSPISLRANVAFEVQNDSIRYSREARFHEMITRSLTSPTLLYEPDEQRGWLVPQLSVLECMAVSNLQEIKAILLQHLRNNGLRDLLNDTENWERNTFLLKELLCDLSQVLEWAEEHSRRQRRLSGLFKSTIYGLEFYKLALMDKDHRIKGHQITYTHGGWVELLNQGVVKGKYSSRALDAMHISIGYAL</sequence>
<dbReference type="PROSITE" id="PS50088">
    <property type="entry name" value="ANK_REPEAT"/>
    <property type="match status" value="4"/>
</dbReference>
<keyword evidence="2 3" id="KW-0040">ANK repeat</keyword>
<feature type="repeat" description="ANK" evidence="3">
    <location>
        <begin position="127"/>
        <end position="160"/>
    </location>
</feature>
<evidence type="ECO:0000256" key="1">
    <source>
        <dbReference type="ARBA" id="ARBA00022737"/>
    </source>
</evidence>
<keyword evidence="1" id="KW-0677">Repeat</keyword>
<feature type="repeat" description="ANK" evidence="3">
    <location>
        <begin position="93"/>
        <end position="126"/>
    </location>
</feature>
<dbReference type="InterPro" id="IPR036770">
    <property type="entry name" value="Ankyrin_rpt-contain_sf"/>
</dbReference>
<dbReference type="SMART" id="SM00248">
    <property type="entry name" value="ANK"/>
    <property type="match status" value="5"/>
</dbReference>